<feature type="transmembrane region" description="Helical" evidence="2">
    <location>
        <begin position="30"/>
        <end position="49"/>
    </location>
</feature>
<sequence>MHDQRNHLAQTQTQAPPADGGWLSFNDPCYLRGLLIGAGVALVLGNPAVQKAVVRGAMKLWAGLQYSIEEVKEQIEDVKAEMAVAKQGEQE</sequence>
<gene>
    <name evidence="3" type="ordered locus">Deba_0550</name>
</gene>
<keyword evidence="2" id="KW-1133">Transmembrane helix</keyword>
<name>E1QED6_DESB2</name>
<organism evidence="3 4">
    <name type="scientific">Desulfarculus baarsii (strain ATCC 33931 / DSM 2075 / LMG 7858 / VKM B-1802 / 2st14)</name>
    <dbReference type="NCBI Taxonomy" id="644282"/>
    <lineage>
        <taxon>Bacteria</taxon>
        <taxon>Pseudomonadati</taxon>
        <taxon>Thermodesulfobacteriota</taxon>
        <taxon>Desulfarculia</taxon>
        <taxon>Desulfarculales</taxon>
        <taxon>Desulfarculaceae</taxon>
        <taxon>Desulfarculus</taxon>
    </lineage>
</organism>
<evidence type="ECO:0000256" key="2">
    <source>
        <dbReference type="SAM" id="Phobius"/>
    </source>
</evidence>
<protein>
    <submittedName>
        <fullName evidence="3">Uncharacterized protein</fullName>
    </submittedName>
</protein>
<dbReference type="STRING" id="644282.Deba_0550"/>
<accession>E1QED6</accession>
<dbReference type="KEGG" id="dbr:Deba_0550"/>
<dbReference type="Proteomes" id="UP000009047">
    <property type="component" value="Chromosome"/>
</dbReference>
<keyword evidence="4" id="KW-1185">Reference proteome</keyword>
<evidence type="ECO:0000313" key="4">
    <source>
        <dbReference type="Proteomes" id="UP000009047"/>
    </source>
</evidence>
<dbReference type="EMBL" id="CP002085">
    <property type="protein sequence ID" value="ADK83922.1"/>
    <property type="molecule type" value="Genomic_DNA"/>
</dbReference>
<evidence type="ECO:0000256" key="1">
    <source>
        <dbReference type="SAM" id="MobiDB-lite"/>
    </source>
</evidence>
<keyword evidence="2" id="KW-0812">Transmembrane</keyword>
<dbReference type="AlphaFoldDB" id="E1QED6"/>
<keyword evidence="2" id="KW-0472">Membrane</keyword>
<dbReference type="HOGENOM" id="CLU_2422107_0_0_7"/>
<feature type="region of interest" description="Disordered" evidence="1">
    <location>
        <begin position="1"/>
        <end position="21"/>
    </location>
</feature>
<dbReference type="eggNOG" id="ENOG5033GZK">
    <property type="taxonomic scope" value="Bacteria"/>
</dbReference>
<evidence type="ECO:0000313" key="3">
    <source>
        <dbReference type="EMBL" id="ADK83922.1"/>
    </source>
</evidence>
<proteinExistence type="predicted"/>
<dbReference type="RefSeq" id="WP_013257377.1">
    <property type="nucleotide sequence ID" value="NC_014365.1"/>
</dbReference>
<reference evidence="3 4" key="1">
    <citation type="journal article" date="2010" name="Stand. Genomic Sci.">
        <title>Complete genome sequence of Desulfarculus baarsii type strain (2st14).</title>
        <authorList>
            <person name="Sun H."/>
            <person name="Spring S."/>
            <person name="Lapidus A."/>
            <person name="Davenport K."/>
            <person name="Del Rio T.G."/>
            <person name="Tice H."/>
            <person name="Nolan M."/>
            <person name="Copeland A."/>
            <person name="Cheng J.F."/>
            <person name="Lucas S."/>
            <person name="Tapia R."/>
            <person name="Goodwin L."/>
            <person name="Pitluck S."/>
            <person name="Ivanova N."/>
            <person name="Pagani I."/>
            <person name="Mavromatis K."/>
            <person name="Ovchinnikova G."/>
            <person name="Pati A."/>
            <person name="Chen A."/>
            <person name="Palaniappan K."/>
            <person name="Hauser L."/>
            <person name="Chang Y.J."/>
            <person name="Jeffries C.D."/>
            <person name="Detter J.C."/>
            <person name="Han C."/>
            <person name="Rohde M."/>
            <person name="Brambilla E."/>
            <person name="Goker M."/>
            <person name="Woyke T."/>
            <person name="Bristow J."/>
            <person name="Eisen J.A."/>
            <person name="Markowitz V."/>
            <person name="Hugenholtz P."/>
            <person name="Kyrpides N.C."/>
            <person name="Klenk H.P."/>
            <person name="Land M."/>
        </authorList>
    </citation>
    <scope>NUCLEOTIDE SEQUENCE [LARGE SCALE GENOMIC DNA]</scope>
    <source>
        <strain evidence="4">ATCC 33931 / DSM 2075 / LMG 7858 / VKM B-1802 / 2st14</strain>
    </source>
</reference>
<dbReference type="OrthoDB" id="5459648at2"/>